<dbReference type="EC" id="4.6.1.2" evidence="2"/>
<dbReference type="InterPro" id="IPR029787">
    <property type="entry name" value="Nucleotide_cyclase"/>
</dbReference>
<keyword evidence="7" id="KW-0342">GTP-binding</keyword>
<dbReference type="Proteomes" id="UP001249851">
    <property type="component" value="Unassembled WGS sequence"/>
</dbReference>
<dbReference type="InterPro" id="IPR050401">
    <property type="entry name" value="Cyclic_nucleotide_synthase"/>
</dbReference>
<evidence type="ECO:0000256" key="13">
    <source>
        <dbReference type="SAM" id="Coils"/>
    </source>
</evidence>
<dbReference type="Pfam" id="PF08376">
    <property type="entry name" value="NIT"/>
    <property type="match status" value="1"/>
</dbReference>
<dbReference type="InterPro" id="IPR011645">
    <property type="entry name" value="HNOB_dom_associated"/>
</dbReference>
<dbReference type="GO" id="GO:0005886">
    <property type="term" value="C:plasma membrane"/>
    <property type="evidence" value="ECO:0007669"/>
    <property type="project" value="TreeGrafter"/>
</dbReference>
<evidence type="ECO:0000256" key="3">
    <source>
        <dbReference type="ARBA" id="ARBA00022692"/>
    </source>
</evidence>
<dbReference type="EMBL" id="JARQWQ010000008">
    <property type="protein sequence ID" value="KAK2570063.1"/>
    <property type="molecule type" value="Genomic_DNA"/>
</dbReference>
<evidence type="ECO:0000313" key="17">
    <source>
        <dbReference type="Proteomes" id="UP001249851"/>
    </source>
</evidence>
<keyword evidence="10" id="KW-0325">Glycoprotein</keyword>
<dbReference type="GO" id="GO:0007168">
    <property type="term" value="P:receptor guanylyl cyclase signaling pathway"/>
    <property type="evidence" value="ECO:0007669"/>
    <property type="project" value="TreeGrafter"/>
</dbReference>
<dbReference type="AlphaFoldDB" id="A0AAD9VD14"/>
<dbReference type="PANTHER" id="PTHR11920">
    <property type="entry name" value="GUANYLYL CYCLASE"/>
    <property type="match status" value="1"/>
</dbReference>
<dbReference type="GO" id="GO:0004383">
    <property type="term" value="F:guanylate cyclase activity"/>
    <property type="evidence" value="ECO:0007669"/>
    <property type="project" value="UniProtKB-EC"/>
</dbReference>
<keyword evidence="11" id="KW-0456">Lyase</keyword>
<protein>
    <recommendedName>
        <fullName evidence="2">guanylate cyclase</fullName>
        <ecNumber evidence="2">4.6.1.2</ecNumber>
    </recommendedName>
</protein>
<keyword evidence="4" id="KW-0732">Signal</keyword>
<dbReference type="SMART" id="SM00044">
    <property type="entry name" value="CYCc"/>
    <property type="match status" value="1"/>
</dbReference>
<comment type="subcellular location">
    <subcellularLocation>
        <location evidence="1">Membrane</location>
        <topology evidence="1">Single-pass type I membrane protein</topology>
    </subcellularLocation>
</comment>
<evidence type="ECO:0000256" key="2">
    <source>
        <dbReference type="ARBA" id="ARBA00012202"/>
    </source>
</evidence>
<organism evidence="16 17">
    <name type="scientific">Acropora cervicornis</name>
    <name type="common">Staghorn coral</name>
    <dbReference type="NCBI Taxonomy" id="6130"/>
    <lineage>
        <taxon>Eukaryota</taxon>
        <taxon>Metazoa</taxon>
        <taxon>Cnidaria</taxon>
        <taxon>Anthozoa</taxon>
        <taxon>Hexacorallia</taxon>
        <taxon>Scleractinia</taxon>
        <taxon>Astrocoeniina</taxon>
        <taxon>Acroporidae</taxon>
        <taxon>Acropora</taxon>
    </lineage>
</organism>
<evidence type="ECO:0000256" key="9">
    <source>
        <dbReference type="ARBA" id="ARBA00023170"/>
    </source>
</evidence>
<evidence type="ECO:0000256" key="4">
    <source>
        <dbReference type="ARBA" id="ARBA00022729"/>
    </source>
</evidence>
<keyword evidence="3 14" id="KW-0812">Transmembrane</keyword>
<dbReference type="SUPFAM" id="SSF55073">
    <property type="entry name" value="Nucleotide cyclase"/>
    <property type="match status" value="1"/>
</dbReference>
<dbReference type="GO" id="GO:0035556">
    <property type="term" value="P:intracellular signal transduction"/>
    <property type="evidence" value="ECO:0007669"/>
    <property type="project" value="InterPro"/>
</dbReference>
<dbReference type="Gene3D" id="3.30.70.1230">
    <property type="entry name" value="Nucleotide cyclase"/>
    <property type="match status" value="1"/>
</dbReference>
<proteinExistence type="predicted"/>
<evidence type="ECO:0000256" key="7">
    <source>
        <dbReference type="ARBA" id="ARBA00023134"/>
    </source>
</evidence>
<dbReference type="InterPro" id="IPR013587">
    <property type="entry name" value="Nitrate/nitrite_sensing"/>
</dbReference>
<evidence type="ECO:0000256" key="12">
    <source>
        <dbReference type="ARBA" id="ARBA00023293"/>
    </source>
</evidence>
<keyword evidence="5" id="KW-0547">Nucleotide-binding</keyword>
<evidence type="ECO:0000259" key="15">
    <source>
        <dbReference type="PROSITE" id="PS50125"/>
    </source>
</evidence>
<evidence type="ECO:0000313" key="16">
    <source>
        <dbReference type="EMBL" id="KAK2570063.1"/>
    </source>
</evidence>
<sequence>MSASRTQVLPLQEASVRKGLNSSTRISPGRRRLRMTVMIIMCVVATTGLVILTTFDIIKASENTERMKTLQTGVQLSIKIADLVHRLQIERGTRILYVSSGGDASVWAKVLEVQNITDKQINILDSWPQQLARDQFASTDNFMELVNNHRTSHSAWNSSIEAEIKFYSMLIADLFQMSFENVRMTEADFPTEFIAYEMLQVGKERAGVERALGGTYFSRGHFNRTSELLWFAEQSFIGKEKLALSMKLMPEMRGLYNSALEARNRALEAQVEEKRKIILENKKRNASAETGITWFQLMTDYIDTMLVVQQKTADRILVKLDAVVTESTKDWILKVSVIGFVVLLLPSFVYSVYTIQCIAAKLQQTTKDLNEEKERADTLLYQMLPHQVAEQLKSGKRVTAEQFESVTVFFSDIVNFTEICASISPMEVTQMLNRLYGLFDSNLDRYDVYKVETIGDAYMVVSGLPRRNGYNHVAEIAMMALHLVEQMESLRSGTGGENELCVRIGIHTGPCAAGVVGMKMPRYCLFGDTVNTASRMQTTGMPQKIHVSQDTKDMLLFLGGYALAFRGLVDVKGKGAMETYWLHGYKDHYSETEISINH</sequence>
<evidence type="ECO:0000256" key="5">
    <source>
        <dbReference type="ARBA" id="ARBA00022741"/>
    </source>
</evidence>
<dbReference type="PANTHER" id="PTHR11920:SF501">
    <property type="entry name" value="GUANYLATE CYCLASE 32E"/>
    <property type="match status" value="1"/>
</dbReference>
<dbReference type="FunFam" id="3.30.70.1230:FF:000004">
    <property type="entry name" value="Guanylate cyclase"/>
    <property type="match status" value="1"/>
</dbReference>
<comment type="caution">
    <text evidence="16">The sequence shown here is derived from an EMBL/GenBank/DDBJ whole genome shotgun (WGS) entry which is preliminary data.</text>
</comment>
<dbReference type="GO" id="GO:0004016">
    <property type="term" value="F:adenylate cyclase activity"/>
    <property type="evidence" value="ECO:0007669"/>
    <property type="project" value="TreeGrafter"/>
</dbReference>
<keyword evidence="9 16" id="KW-0675">Receptor</keyword>
<accession>A0AAD9VD14</accession>
<evidence type="ECO:0000256" key="8">
    <source>
        <dbReference type="ARBA" id="ARBA00023136"/>
    </source>
</evidence>
<keyword evidence="8 14" id="KW-0472">Membrane</keyword>
<feature type="domain" description="Guanylate cyclase" evidence="15">
    <location>
        <begin position="407"/>
        <end position="537"/>
    </location>
</feature>
<dbReference type="GO" id="GO:0001653">
    <property type="term" value="F:peptide receptor activity"/>
    <property type="evidence" value="ECO:0007669"/>
    <property type="project" value="TreeGrafter"/>
</dbReference>
<dbReference type="PROSITE" id="PS50125">
    <property type="entry name" value="GUANYLATE_CYCLASE_2"/>
    <property type="match status" value="1"/>
</dbReference>
<keyword evidence="17" id="KW-1185">Reference proteome</keyword>
<evidence type="ECO:0000256" key="14">
    <source>
        <dbReference type="SAM" id="Phobius"/>
    </source>
</evidence>
<name>A0AAD9VD14_ACRCE</name>
<evidence type="ECO:0000256" key="11">
    <source>
        <dbReference type="ARBA" id="ARBA00023239"/>
    </source>
</evidence>
<dbReference type="Pfam" id="PF00211">
    <property type="entry name" value="Guanylate_cyc"/>
    <property type="match status" value="1"/>
</dbReference>
<feature type="transmembrane region" description="Helical" evidence="14">
    <location>
        <begin position="37"/>
        <end position="58"/>
    </location>
</feature>
<reference evidence="16" key="2">
    <citation type="journal article" date="2023" name="Science">
        <title>Genomic signatures of disease resistance in endangered staghorn corals.</title>
        <authorList>
            <person name="Vollmer S.V."/>
            <person name="Selwyn J.D."/>
            <person name="Despard B.A."/>
            <person name="Roesel C.L."/>
        </authorList>
    </citation>
    <scope>NUCLEOTIDE SEQUENCE</scope>
    <source>
        <strain evidence="16">K2</strain>
    </source>
</reference>
<keyword evidence="12" id="KW-0141">cGMP biosynthesis</keyword>
<evidence type="ECO:0000256" key="1">
    <source>
        <dbReference type="ARBA" id="ARBA00004479"/>
    </source>
</evidence>
<feature type="coiled-coil region" evidence="13">
    <location>
        <begin position="257"/>
        <end position="289"/>
    </location>
</feature>
<evidence type="ECO:0000256" key="10">
    <source>
        <dbReference type="ARBA" id="ARBA00023180"/>
    </source>
</evidence>
<dbReference type="Gene3D" id="6.10.250.780">
    <property type="match status" value="1"/>
</dbReference>
<feature type="coiled-coil region" evidence="13">
    <location>
        <begin position="355"/>
        <end position="382"/>
    </location>
</feature>
<keyword evidence="6 14" id="KW-1133">Transmembrane helix</keyword>
<reference evidence="16" key="1">
    <citation type="journal article" date="2023" name="G3 (Bethesda)">
        <title>Whole genome assembly and annotation of the endangered Caribbean coral Acropora cervicornis.</title>
        <authorList>
            <person name="Selwyn J.D."/>
            <person name="Vollmer S.V."/>
        </authorList>
    </citation>
    <scope>NUCLEOTIDE SEQUENCE</scope>
    <source>
        <strain evidence="16">K2</strain>
    </source>
</reference>
<evidence type="ECO:0000256" key="6">
    <source>
        <dbReference type="ARBA" id="ARBA00022989"/>
    </source>
</evidence>
<dbReference type="GO" id="GO:0005525">
    <property type="term" value="F:GTP binding"/>
    <property type="evidence" value="ECO:0007669"/>
    <property type="project" value="UniProtKB-KW"/>
</dbReference>
<dbReference type="CDD" id="cd07302">
    <property type="entry name" value="CHD"/>
    <property type="match status" value="1"/>
</dbReference>
<gene>
    <name evidence="16" type="ORF">P5673_004808</name>
</gene>
<dbReference type="InterPro" id="IPR001054">
    <property type="entry name" value="A/G_cyclase"/>
</dbReference>
<dbReference type="Pfam" id="PF07701">
    <property type="entry name" value="HNOBA"/>
    <property type="match status" value="1"/>
</dbReference>
<keyword evidence="13" id="KW-0175">Coiled coil</keyword>